<feature type="region of interest" description="Disordered" evidence="7">
    <location>
        <begin position="131"/>
        <end position="168"/>
    </location>
</feature>
<dbReference type="GO" id="GO:0000976">
    <property type="term" value="F:transcription cis-regulatory region binding"/>
    <property type="evidence" value="ECO:0007669"/>
    <property type="project" value="TreeGrafter"/>
</dbReference>
<dbReference type="AlphaFoldDB" id="A0A803R5G6"/>
<evidence type="ECO:0000256" key="3">
    <source>
        <dbReference type="ARBA" id="ARBA00023125"/>
    </source>
</evidence>
<reference evidence="9" key="1">
    <citation type="submission" date="2018-11" db="EMBL/GenBank/DDBJ databases">
        <authorList>
            <person name="Grassa J C."/>
        </authorList>
    </citation>
    <scope>NUCLEOTIDE SEQUENCE [LARGE SCALE GENOMIC DNA]</scope>
</reference>
<reference evidence="9" key="2">
    <citation type="submission" date="2021-03" db="UniProtKB">
        <authorList>
            <consortium name="EnsemblPlants"/>
        </authorList>
    </citation>
    <scope>IDENTIFICATION</scope>
</reference>
<dbReference type="InterPro" id="IPR003657">
    <property type="entry name" value="WRKY_dom"/>
</dbReference>
<protein>
    <recommendedName>
        <fullName evidence="8">WRKY domain-containing protein</fullName>
    </recommendedName>
</protein>
<keyword evidence="4" id="KW-0804">Transcription</keyword>
<evidence type="ECO:0000259" key="8">
    <source>
        <dbReference type="PROSITE" id="PS50811"/>
    </source>
</evidence>
<accession>A0A803R5G6</accession>
<dbReference type="GO" id="GO:0005634">
    <property type="term" value="C:nucleus"/>
    <property type="evidence" value="ECO:0007669"/>
    <property type="project" value="UniProtKB-SubCell"/>
</dbReference>
<keyword evidence="10" id="KW-1185">Reference proteome</keyword>
<keyword evidence="2" id="KW-0805">Transcription regulation</keyword>
<dbReference type="InterPro" id="IPR044810">
    <property type="entry name" value="WRKY_plant"/>
</dbReference>
<feature type="compositionally biased region" description="Polar residues" evidence="7">
    <location>
        <begin position="244"/>
        <end position="253"/>
    </location>
</feature>
<evidence type="ECO:0000256" key="2">
    <source>
        <dbReference type="ARBA" id="ARBA00023015"/>
    </source>
</evidence>
<dbReference type="InterPro" id="IPR036576">
    <property type="entry name" value="WRKY_dom_sf"/>
</dbReference>
<feature type="compositionally biased region" description="Basic residues" evidence="7">
    <location>
        <begin position="159"/>
        <end position="168"/>
    </location>
</feature>
<dbReference type="Gramene" id="novel_model_5336_5bd9a17a">
    <property type="protein sequence ID" value="cds.novel_model_5336_5bd9a17a"/>
    <property type="gene ID" value="novel_gene_2771_5bd9a17a"/>
</dbReference>
<dbReference type="Pfam" id="PF03106">
    <property type="entry name" value="WRKY"/>
    <property type="match status" value="1"/>
</dbReference>
<evidence type="ECO:0000313" key="9">
    <source>
        <dbReference type="EnsemblPlants" id="cds.novel_model_5336_5bd9a17a"/>
    </source>
</evidence>
<evidence type="ECO:0000256" key="1">
    <source>
        <dbReference type="ARBA" id="ARBA00004123"/>
    </source>
</evidence>
<dbReference type="PROSITE" id="PS50811">
    <property type="entry name" value="WRKY"/>
    <property type="match status" value="1"/>
</dbReference>
<evidence type="ECO:0000256" key="7">
    <source>
        <dbReference type="SAM" id="MobiDB-lite"/>
    </source>
</evidence>
<name>A0A803R5G6_CANSA</name>
<proteinExistence type="inferred from homology"/>
<comment type="similarity">
    <text evidence="6">Belongs to the WRKY group II-e family.</text>
</comment>
<dbReference type="FunFam" id="2.20.25.80:FF:000007">
    <property type="entry name" value="WRKY transcription factor 22"/>
    <property type="match status" value="1"/>
</dbReference>
<dbReference type="GO" id="GO:0003700">
    <property type="term" value="F:DNA-binding transcription factor activity"/>
    <property type="evidence" value="ECO:0007669"/>
    <property type="project" value="InterPro"/>
</dbReference>
<evidence type="ECO:0000256" key="6">
    <source>
        <dbReference type="ARBA" id="ARBA00060761"/>
    </source>
</evidence>
<organism evidence="9 10">
    <name type="scientific">Cannabis sativa</name>
    <name type="common">Hemp</name>
    <name type="synonym">Marijuana</name>
    <dbReference type="NCBI Taxonomy" id="3483"/>
    <lineage>
        <taxon>Eukaryota</taxon>
        <taxon>Viridiplantae</taxon>
        <taxon>Streptophyta</taxon>
        <taxon>Embryophyta</taxon>
        <taxon>Tracheophyta</taxon>
        <taxon>Spermatophyta</taxon>
        <taxon>Magnoliopsida</taxon>
        <taxon>eudicotyledons</taxon>
        <taxon>Gunneridae</taxon>
        <taxon>Pentapetalae</taxon>
        <taxon>rosids</taxon>
        <taxon>fabids</taxon>
        <taxon>Rosales</taxon>
        <taxon>Cannabaceae</taxon>
        <taxon>Cannabis</taxon>
    </lineage>
</organism>
<dbReference type="PANTHER" id="PTHR32096:SF80">
    <property type="entry name" value="WRKY TRANSCRIPTION FACTOR 27-RELATED"/>
    <property type="match status" value="1"/>
</dbReference>
<comment type="subcellular location">
    <subcellularLocation>
        <location evidence="1">Nucleus</location>
    </subcellularLocation>
</comment>
<evidence type="ECO:0000256" key="5">
    <source>
        <dbReference type="ARBA" id="ARBA00023242"/>
    </source>
</evidence>
<sequence>MYIYNRYSLCFIEIISMDHHEDWDLLAVVRSGGSTNTTNNNFGYESPNMTNYDHQTTSFLVDNTKQNDNDNDDNDDEGDDLSIFNSFPHLFETTTHLDELEELYKPFYPVDLHPPMVDSHDHDLDLLPSDLNNHEPTTQKNKKKNLIMVQNTKQPAPTKYKKRKNQQKRVVKEVREDGLYSDKWAWRKYGQKPIKGSPYPRSYYRCSSSKGCLARKQVERSPSDPDIFIVTYTSEHSHAHPTRRNSLAGSTRTKFPPGTANTNTVLSNSINNNVVINNNRDLENNKSLNLDCNGNSNSNGNGYLFPSLEDLEKGLLEEIDDEVESTNSKLEKLLDCDQIDQLDYEFLDHDDHNFMDAWFTDQYSTTVTGAC</sequence>
<dbReference type="SMART" id="SM00774">
    <property type="entry name" value="WRKY"/>
    <property type="match status" value="1"/>
</dbReference>
<keyword evidence="3" id="KW-0238">DNA-binding</keyword>
<evidence type="ECO:0000313" key="10">
    <source>
        <dbReference type="Proteomes" id="UP000596661"/>
    </source>
</evidence>
<dbReference type="Proteomes" id="UP000596661">
    <property type="component" value="Chromosome 5"/>
</dbReference>
<keyword evidence="5" id="KW-0539">Nucleus</keyword>
<dbReference type="EnsemblPlants" id="novel_model_5336_5bd9a17a">
    <property type="protein sequence ID" value="cds.novel_model_5336_5bd9a17a"/>
    <property type="gene ID" value="novel_gene_2771_5bd9a17a"/>
</dbReference>
<dbReference type="OrthoDB" id="1077642at2759"/>
<dbReference type="PANTHER" id="PTHR32096">
    <property type="entry name" value="WRKY TRANSCRIPTION FACTOR 30-RELATED-RELATED"/>
    <property type="match status" value="1"/>
</dbReference>
<feature type="domain" description="WRKY" evidence="8">
    <location>
        <begin position="175"/>
        <end position="241"/>
    </location>
</feature>
<dbReference type="SUPFAM" id="SSF118290">
    <property type="entry name" value="WRKY DNA-binding domain"/>
    <property type="match status" value="1"/>
</dbReference>
<dbReference type="EMBL" id="UZAU01000546">
    <property type="status" value="NOT_ANNOTATED_CDS"/>
    <property type="molecule type" value="Genomic_DNA"/>
</dbReference>
<dbReference type="Gene3D" id="2.20.25.80">
    <property type="entry name" value="WRKY domain"/>
    <property type="match status" value="1"/>
</dbReference>
<gene>
    <name evidence="9" type="primary">LOC115717301</name>
</gene>
<feature type="region of interest" description="Disordered" evidence="7">
    <location>
        <begin position="235"/>
        <end position="262"/>
    </location>
</feature>
<evidence type="ECO:0000256" key="4">
    <source>
        <dbReference type="ARBA" id="ARBA00023163"/>
    </source>
</evidence>